<name>A0A2T0VXX9_9RHOB</name>
<dbReference type="PROSITE" id="PS51257">
    <property type="entry name" value="PROKAR_LIPOPROTEIN"/>
    <property type="match status" value="1"/>
</dbReference>
<reference evidence="2 3" key="1">
    <citation type="submission" date="2018-03" db="EMBL/GenBank/DDBJ databases">
        <title>Genomic Encyclopedia of Archaeal and Bacterial Type Strains, Phase II (KMG-II): from individual species to whole genera.</title>
        <authorList>
            <person name="Goeker M."/>
        </authorList>
    </citation>
    <scope>NUCLEOTIDE SEQUENCE [LARGE SCALE GENOMIC DNA]</scope>
    <source>
        <strain evidence="2 3">DSM 101533</strain>
    </source>
</reference>
<accession>A0A2T0VXX9</accession>
<dbReference type="AlphaFoldDB" id="A0A2T0VXX9"/>
<sequence>MICIRLFISACVATMPLAALACDDAIAAVDVPHFIEVQDNLLSEPSQGAATAFLSEFPTTFCVFNGLFGYSDGVAAALYEQDLFSSLPLLSTFADHTVLSSRYVGIAAEAKWDVDNVNALQAAYRDLFALEKRMVIADILALPDGQQMVATRFLFDGFYPTQKFLAPNERLAACEIDQKFCSLLDLVEQQLVAESL</sequence>
<evidence type="ECO:0000256" key="1">
    <source>
        <dbReference type="SAM" id="SignalP"/>
    </source>
</evidence>
<comment type="caution">
    <text evidence="2">The sequence shown here is derived from an EMBL/GenBank/DDBJ whole genome shotgun (WGS) entry which is preliminary data.</text>
</comment>
<feature type="signal peptide" evidence="1">
    <location>
        <begin position="1"/>
        <end position="21"/>
    </location>
</feature>
<dbReference type="RefSeq" id="WP_106358143.1">
    <property type="nucleotide sequence ID" value="NZ_PVTP01000007.1"/>
</dbReference>
<keyword evidence="3" id="KW-1185">Reference proteome</keyword>
<dbReference type="Proteomes" id="UP000238007">
    <property type="component" value="Unassembled WGS sequence"/>
</dbReference>
<evidence type="ECO:0000313" key="2">
    <source>
        <dbReference type="EMBL" id="PRY76985.1"/>
    </source>
</evidence>
<proteinExistence type="predicted"/>
<gene>
    <name evidence="2" type="ORF">CLV80_107162</name>
</gene>
<dbReference type="OrthoDB" id="7054664at2"/>
<protein>
    <submittedName>
        <fullName evidence="2">Uncharacterized protein</fullName>
    </submittedName>
</protein>
<dbReference type="EMBL" id="PVTP01000007">
    <property type="protein sequence ID" value="PRY76985.1"/>
    <property type="molecule type" value="Genomic_DNA"/>
</dbReference>
<evidence type="ECO:0000313" key="3">
    <source>
        <dbReference type="Proteomes" id="UP000238007"/>
    </source>
</evidence>
<organism evidence="2 3">
    <name type="scientific">Yoonia maritima</name>
    <dbReference type="NCBI Taxonomy" id="1435347"/>
    <lineage>
        <taxon>Bacteria</taxon>
        <taxon>Pseudomonadati</taxon>
        <taxon>Pseudomonadota</taxon>
        <taxon>Alphaproteobacteria</taxon>
        <taxon>Rhodobacterales</taxon>
        <taxon>Paracoccaceae</taxon>
        <taxon>Yoonia</taxon>
    </lineage>
</organism>
<feature type="chain" id="PRO_5015548774" evidence="1">
    <location>
        <begin position="22"/>
        <end position="196"/>
    </location>
</feature>
<keyword evidence="1" id="KW-0732">Signal</keyword>